<proteinExistence type="inferred from homology"/>
<feature type="transmembrane region" description="Helical" evidence="6">
    <location>
        <begin position="141"/>
        <end position="159"/>
    </location>
</feature>
<feature type="transmembrane region" description="Helical" evidence="6">
    <location>
        <begin position="171"/>
        <end position="190"/>
    </location>
</feature>
<gene>
    <name evidence="7" type="ORF">AFULGI_00001520</name>
</gene>
<dbReference type="InterPro" id="IPR004923">
    <property type="entry name" value="FTR1/Fip1/EfeU"/>
</dbReference>
<organism evidence="7 8">
    <name type="scientific">Archaeoglobus fulgidus DSM 8774</name>
    <dbReference type="NCBI Taxonomy" id="1344584"/>
    <lineage>
        <taxon>Archaea</taxon>
        <taxon>Methanobacteriati</taxon>
        <taxon>Methanobacteriota</taxon>
        <taxon>Archaeoglobi</taxon>
        <taxon>Archaeoglobales</taxon>
        <taxon>Archaeoglobaceae</taxon>
        <taxon>Archaeoglobus</taxon>
    </lineage>
</organism>
<evidence type="ECO:0000313" key="8">
    <source>
        <dbReference type="Proteomes" id="UP000028501"/>
    </source>
</evidence>
<name>A0A075WHD7_ARCFL</name>
<dbReference type="Proteomes" id="UP000028501">
    <property type="component" value="Chromosome"/>
</dbReference>
<keyword evidence="5 6" id="KW-0472">Membrane</keyword>
<dbReference type="EMBL" id="CP006577">
    <property type="protein sequence ID" value="AIG96988.1"/>
    <property type="molecule type" value="Genomic_DNA"/>
</dbReference>
<evidence type="ECO:0000256" key="5">
    <source>
        <dbReference type="ARBA" id="ARBA00023136"/>
    </source>
</evidence>
<dbReference type="HOGENOM" id="CLU_077905_0_1_2"/>
<accession>A0A075WHD7</accession>
<dbReference type="GO" id="GO:0015093">
    <property type="term" value="F:ferrous iron transmembrane transporter activity"/>
    <property type="evidence" value="ECO:0007669"/>
    <property type="project" value="TreeGrafter"/>
</dbReference>
<dbReference type="PANTHER" id="PTHR31632">
    <property type="entry name" value="IRON TRANSPORTER FTH1"/>
    <property type="match status" value="1"/>
</dbReference>
<feature type="transmembrane region" description="Helical" evidence="6">
    <location>
        <begin position="74"/>
        <end position="91"/>
    </location>
</feature>
<dbReference type="InterPro" id="IPR005217">
    <property type="entry name" value="EfeU/FTR1-like"/>
</dbReference>
<evidence type="ECO:0000256" key="3">
    <source>
        <dbReference type="ARBA" id="ARBA00022692"/>
    </source>
</evidence>
<comment type="subcellular location">
    <subcellularLocation>
        <location evidence="1">Membrane</location>
        <topology evidence="1">Multi-pass membrane protein</topology>
    </subcellularLocation>
</comment>
<dbReference type="GO" id="GO:0033573">
    <property type="term" value="C:high-affinity iron permease complex"/>
    <property type="evidence" value="ECO:0007669"/>
    <property type="project" value="InterPro"/>
</dbReference>
<evidence type="ECO:0000256" key="1">
    <source>
        <dbReference type="ARBA" id="ARBA00004141"/>
    </source>
</evidence>
<protein>
    <submittedName>
        <fullName evidence="7">FTR1 family protein</fullName>
    </submittedName>
</protein>
<feature type="transmembrane region" description="Helical" evidence="6">
    <location>
        <begin position="244"/>
        <end position="261"/>
    </location>
</feature>
<feature type="transmembrane region" description="Helical" evidence="6">
    <location>
        <begin position="111"/>
        <end position="135"/>
    </location>
</feature>
<dbReference type="PANTHER" id="PTHR31632:SF2">
    <property type="entry name" value="PLASMA MEMBRANE IRON PERMEASE"/>
    <property type="match status" value="1"/>
</dbReference>
<feature type="transmembrane region" description="Helical" evidence="6">
    <location>
        <begin position="38"/>
        <end position="62"/>
    </location>
</feature>
<reference evidence="7 8" key="1">
    <citation type="submission" date="2013-07" db="EMBL/GenBank/DDBJ databases">
        <title>Genome of Archaeoglobus fulgidus.</title>
        <authorList>
            <person name="Fiebig A."/>
            <person name="Birkeland N.-K."/>
        </authorList>
    </citation>
    <scope>NUCLEOTIDE SEQUENCE [LARGE SCALE GENOMIC DNA]</scope>
    <source>
        <strain evidence="7 8">DSM 8774</strain>
    </source>
</reference>
<dbReference type="KEGG" id="afg:AFULGI_00001520"/>
<dbReference type="AlphaFoldDB" id="A0A075WHD7"/>
<keyword evidence="3 6" id="KW-0812">Transmembrane</keyword>
<dbReference type="Pfam" id="PF03239">
    <property type="entry name" value="FTR1"/>
    <property type="match status" value="1"/>
</dbReference>
<evidence type="ECO:0000256" key="6">
    <source>
        <dbReference type="SAM" id="Phobius"/>
    </source>
</evidence>
<comment type="similarity">
    <text evidence="2">Belongs to the oxidase-dependent Fe transporter (OFeT) (TC 9.A.10.1) family.</text>
</comment>
<keyword evidence="4 6" id="KW-1133">Transmembrane helix</keyword>
<evidence type="ECO:0000256" key="2">
    <source>
        <dbReference type="ARBA" id="ARBA00008333"/>
    </source>
</evidence>
<sequence>MMGQMVITLREGFEAALLVAVLVAYLKRSGRTEEVRFAYYGTIAAIAAGFAIATAVIVAYGGLHGEQKELFEGFASYLAVGVLTYMILWMAGKDVRGEVERRAEAKFKWGIALIAFVFVVREVIETVLFLTPFAIAEFTTTVIGASAGAAVAITLAVLILRFEYRMSLRRFFYATSVLLAFIAAGLLGYGTHEFVEVLEEEGFEHPLFEKAYSLGIDESNPLHHKGLIGGILAVMFGYSASMEWVRLILQLGYLAAMLGLIHRSYGRVTERAEV</sequence>
<evidence type="ECO:0000313" key="7">
    <source>
        <dbReference type="EMBL" id="AIG96988.1"/>
    </source>
</evidence>
<evidence type="ECO:0000256" key="4">
    <source>
        <dbReference type="ARBA" id="ARBA00022989"/>
    </source>
</evidence>
<dbReference type="NCBIfam" id="TIGR00145">
    <property type="entry name" value="EfeU/Ftr1 family ferrous iron transporter subunit"/>
    <property type="match status" value="1"/>
</dbReference>